<dbReference type="NCBIfam" id="TIGR01509">
    <property type="entry name" value="HAD-SF-IA-v3"/>
    <property type="match status" value="1"/>
</dbReference>
<dbReference type="CDD" id="cd07505">
    <property type="entry name" value="HAD_BPGM-like"/>
    <property type="match status" value="1"/>
</dbReference>
<feature type="region of interest" description="Disordered" evidence="1">
    <location>
        <begin position="213"/>
        <end position="237"/>
    </location>
</feature>
<keyword evidence="3" id="KW-1185">Reference proteome</keyword>
<gene>
    <name evidence="2" type="ORF">ACFFN1_01975</name>
</gene>
<dbReference type="InterPro" id="IPR023214">
    <property type="entry name" value="HAD_sf"/>
</dbReference>
<dbReference type="RefSeq" id="WP_376838093.1">
    <property type="nucleotide sequence ID" value="NZ_JBHMAU010000018.1"/>
</dbReference>
<dbReference type="PANTHER" id="PTHR18901">
    <property type="entry name" value="2-DEOXYGLUCOSE-6-PHOSPHATE PHOSPHATASE 2"/>
    <property type="match status" value="1"/>
</dbReference>
<organism evidence="2 3">
    <name type="scientific">Brevibacterium otitidis</name>
    <dbReference type="NCBI Taxonomy" id="53364"/>
    <lineage>
        <taxon>Bacteria</taxon>
        <taxon>Bacillati</taxon>
        <taxon>Actinomycetota</taxon>
        <taxon>Actinomycetes</taxon>
        <taxon>Micrococcales</taxon>
        <taxon>Brevibacteriaceae</taxon>
        <taxon>Brevibacterium</taxon>
    </lineage>
</organism>
<dbReference type="SUPFAM" id="SSF56784">
    <property type="entry name" value="HAD-like"/>
    <property type="match status" value="1"/>
</dbReference>
<protein>
    <submittedName>
        <fullName evidence="2">HAD family hydrolase</fullName>
    </submittedName>
</protein>
<proteinExistence type="predicted"/>
<dbReference type="SFLD" id="SFLDS00003">
    <property type="entry name" value="Haloacid_Dehalogenase"/>
    <property type="match status" value="1"/>
</dbReference>
<comment type="caution">
    <text evidence="2">The sequence shown here is derived from an EMBL/GenBank/DDBJ whole genome shotgun (WGS) entry which is preliminary data.</text>
</comment>
<dbReference type="InterPro" id="IPR036412">
    <property type="entry name" value="HAD-like_sf"/>
</dbReference>
<name>A0ABV5WZP8_9MICO</name>
<accession>A0ABV5WZP8</accession>
<dbReference type="Proteomes" id="UP001589707">
    <property type="component" value="Unassembled WGS sequence"/>
</dbReference>
<dbReference type="Pfam" id="PF00702">
    <property type="entry name" value="Hydrolase"/>
    <property type="match status" value="1"/>
</dbReference>
<dbReference type="InterPro" id="IPR023198">
    <property type="entry name" value="PGP-like_dom2"/>
</dbReference>
<dbReference type="Gene3D" id="1.10.150.240">
    <property type="entry name" value="Putative phosphatase, domain 2"/>
    <property type="match status" value="1"/>
</dbReference>
<dbReference type="SFLD" id="SFLDG01129">
    <property type="entry name" value="C1.5:_HAD__Beta-PGM__Phosphata"/>
    <property type="match status" value="1"/>
</dbReference>
<dbReference type="GO" id="GO:0016787">
    <property type="term" value="F:hydrolase activity"/>
    <property type="evidence" value="ECO:0007669"/>
    <property type="project" value="UniProtKB-KW"/>
</dbReference>
<keyword evidence="2" id="KW-0378">Hydrolase</keyword>
<dbReference type="Gene3D" id="3.40.50.1000">
    <property type="entry name" value="HAD superfamily/HAD-like"/>
    <property type="match status" value="1"/>
</dbReference>
<evidence type="ECO:0000313" key="2">
    <source>
        <dbReference type="EMBL" id="MFB9775192.1"/>
    </source>
</evidence>
<evidence type="ECO:0000313" key="3">
    <source>
        <dbReference type="Proteomes" id="UP001589707"/>
    </source>
</evidence>
<dbReference type="PANTHER" id="PTHR18901:SF38">
    <property type="entry name" value="PSEUDOURIDINE-5'-PHOSPHATASE"/>
    <property type="match status" value="1"/>
</dbReference>
<reference evidence="2 3" key="1">
    <citation type="submission" date="2024-09" db="EMBL/GenBank/DDBJ databases">
        <authorList>
            <person name="Sun Q."/>
            <person name="Mori K."/>
        </authorList>
    </citation>
    <scope>NUCLEOTIDE SEQUENCE [LARGE SCALE GENOMIC DNA]</scope>
    <source>
        <strain evidence="2 3">JCM 11683</strain>
    </source>
</reference>
<sequence length="237" mass="25062">MRHYAAVLWDMDGTLVDTEPYWVEAETELMHAHGLDWDEEKGMLMVGNELLTSANILIAHGLTLPAEEIVELLLDRVVELVRQHVPFRPGAKELLADLHANEVPCALVTMSYRRLAEAVVAACPEGAFAALITGDEVPAGKPDPAPYLIGAAQLGVPPEQCVAFEDSVPGLTSAEAAGTIAFGIPHLVPLPEKPGRRLVPTLEGMSAQSLDGLIGAGTPHGPGVADAQEAADSDEQS</sequence>
<evidence type="ECO:0000256" key="1">
    <source>
        <dbReference type="SAM" id="MobiDB-lite"/>
    </source>
</evidence>
<dbReference type="EMBL" id="JBHMAU010000018">
    <property type="protein sequence ID" value="MFB9775192.1"/>
    <property type="molecule type" value="Genomic_DNA"/>
</dbReference>
<dbReference type="InterPro" id="IPR006439">
    <property type="entry name" value="HAD-SF_hydro_IA"/>
</dbReference>